<dbReference type="AlphaFoldDB" id="N0BKE8"/>
<name>N0BKE8_9EURY</name>
<organism evidence="1 2">
    <name type="scientific">Archaeoglobus sulfaticallidus PM70-1</name>
    <dbReference type="NCBI Taxonomy" id="387631"/>
    <lineage>
        <taxon>Archaea</taxon>
        <taxon>Methanobacteriati</taxon>
        <taxon>Methanobacteriota</taxon>
        <taxon>Archaeoglobi</taxon>
        <taxon>Archaeoglobales</taxon>
        <taxon>Archaeoglobaceae</taxon>
        <taxon>Archaeoglobus</taxon>
    </lineage>
</organism>
<gene>
    <name evidence="1" type="ORF">Asulf_00967</name>
</gene>
<sequence length="66" mass="7917">MLKMRAENRPVERLIEEIERKRCIMLIEVVQLAEELTDNRGNAFELTNRAISKLAKRRRVEIGFRY</sequence>
<dbReference type="HOGENOM" id="CLU_2820579_0_0_2"/>
<evidence type="ECO:0000313" key="2">
    <source>
        <dbReference type="Proteomes" id="UP000013307"/>
    </source>
</evidence>
<dbReference type="STRING" id="387631.Asulf_00967"/>
<evidence type="ECO:0000313" key="1">
    <source>
        <dbReference type="EMBL" id="AGK60971.1"/>
    </source>
</evidence>
<proteinExistence type="predicted"/>
<keyword evidence="2" id="KW-1185">Reference proteome</keyword>
<protein>
    <submittedName>
        <fullName evidence="1">Uncharacterized protein</fullName>
    </submittedName>
</protein>
<dbReference type="EMBL" id="CP005290">
    <property type="protein sequence ID" value="AGK60971.1"/>
    <property type="molecule type" value="Genomic_DNA"/>
</dbReference>
<dbReference type="Proteomes" id="UP000013307">
    <property type="component" value="Chromosome"/>
</dbReference>
<dbReference type="KEGG" id="ast:Asulf_00967"/>
<accession>N0BKE8</accession>
<reference evidence="1 2" key="1">
    <citation type="journal article" date="2013" name="Genome Announc.">
        <title>Complete Genome Sequence of the Thermophilic and Facultatively Chemolithoautotrophic Sulfate Reducer Archaeoglobus sulfaticallidus Strain PM70-1T.</title>
        <authorList>
            <person name="Stokke R."/>
            <person name="Hocking W.P."/>
            <person name="Steinsbu B.O."/>
            <person name="Steen I.H."/>
        </authorList>
    </citation>
    <scope>NUCLEOTIDE SEQUENCE [LARGE SCALE GENOMIC DNA]</scope>
    <source>
        <strain evidence="1">PM70-1</strain>
    </source>
</reference>